<dbReference type="EMBL" id="CM041546">
    <property type="protein sequence ID" value="KAI3360517.1"/>
    <property type="molecule type" value="Genomic_DNA"/>
</dbReference>
<protein>
    <submittedName>
        <fullName evidence="1">Uncharacterized protein</fullName>
    </submittedName>
</protein>
<organism evidence="1 2">
    <name type="scientific">Scortum barcoo</name>
    <name type="common">barcoo grunter</name>
    <dbReference type="NCBI Taxonomy" id="214431"/>
    <lineage>
        <taxon>Eukaryota</taxon>
        <taxon>Metazoa</taxon>
        <taxon>Chordata</taxon>
        <taxon>Craniata</taxon>
        <taxon>Vertebrata</taxon>
        <taxon>Euteleostomi</taxon>
        <taxon>Actinopterygii</taxon>
        <taxon>Neopterygii</taxon>
        <taxon>Teleostei</taxon>
        <taxon>Neoteleostei</taxon>
        <taxon>Acanthomorphata</taxon>
        <taxon>Eupercaria</taxon>
        <taxon>Centrarchiformes</taxon>
        <taxon>Terapontoidei</taxon>
        <taxon>Terapontidae</taxon>
        <taxon>Scortum</taxon>
    </lineage>
</organism>
<evidence type="ECO:0000313" key="1">
    <source>
        <dbReference type="EMBL" id="KAI3360517.1"/>
    </source>
</evidence>
<name>A0ACB8W013_9TELE</name>
<comment type="caution">
    <text evidence="1">The sequence shown here is derived from an EMBL/GenBank/DDBJ whole genome shotgun (WGS) entry which is preliminary data.</text>
</comment>
<gene>
    <name evidence="1" type="ORF">L3Q82_002404</name>
</gene>
<sequence>MYIKFCRGYGEVKKDEAKANLSPGSKLSVELEGEKGNQTEGNARLYRAGCIFLTIICLVLLLVVVILSVKHLGCRQCADGWLTLGRSCFYLSKFRLNWAESQRNCSARGGSLAVVSSPTIQNFLTEKGKMSYWIGLKHNGAAWTWVNNTVLRESYWAEVPPPEGCGLLSSRSPPEANWVTAACNAYSFFICQLHM</sequence>
<keyword evidence="2" id="KW-1185">Reference proteome</keyword>
<accession>A0ACB8W013</accession>
<dbReference type="Proteomes" id="UP000831701">
    <property type="component" value="Chromosome 16"/>
</dbReference>
<proteinExistence type="predicted"/>
<evidence type="ECO:0000313" key="2">
    <source>
        <dbReference type="Proteomes" id="UP000831701"/>
    </source>
</evidence>
<reference evidence="1" key="1">
    <citation type="submission" date="2022-04" db="EMBL/GenBank/DDBJ databases">
        <title>Jade perch genome.</title>
        <authorList>
            <person name="Chao B."/>
        </authorList>
    </citation>
    <scope>NUCLEOTIDE SEQUENCE</scope>
    <source>
        <strain evidence="1">CB-2022</strain>
    </source>
</reference>